<name>A0A8R1HQT1_CAEJA</name>
<reference evidence="1" key="2">
    <citation type="submission" date="2022-06" db="UniProtKB">
        <authorList>
            <consortium name="EnsemblMetazoa"/>
        </authorList>
    </citation>
    <scope>IDENTIFICATION</scope>
    <source>
        <strain evidence="1">DF5081</strain>
    </source>
</reference>
<evidence type="ECO:0000313" key="2">
    <source>
        <dbReference type="Proteomes" id="UP000005237"/>
    </source>
</evidence>
<reference evidence="2" key="1">
    <citation type="submission" date="2010-08" db="EMBL/GenBank/DDBJ databases">
        <authorList>
            <consortium name="Caenorhabditis japonica Sequencing Consortium"/>
            <person name="Wilson R.K."/>
        </authorList>
    </citation>
    <scope>NUCLEOTIDE SEQUENCE [LARGE SCALE GENOMIC DNA]</scope>
    <source>
        <strain evidence="2">DF5081</strain>
    </source>
</reference>
<protein>
    <submittedName>
        <fullName evidence="1">Uncharacterized protein</fullName>
    </submittedName>
</protein>
<proteinExistence type="predicted"/>
<sequence>MVSVSPYRVAIIDCARNGMTNPENVQIIGVHKSLIHRTVNQITSWNRRCFHNPNHACPSSESHLTVVYTSTQFSTAAKRPSSSSNLNPMDYAIGGYLTLKIYTRNYSCFVELKVAFLKNAPSSTPTRSVFEL</sequence>
<accession>A0A8R1HQT1</accession>
<evidence type="ECO:0000313" key="1">
    <source>
        <dbReference type="EnsemblMetazoa" id="CJA05119.1"/>
    </source>
</evidence>
<dbReference type="Proteomes" id="UP000005237">
    <property type="component" value="Unassembled WGS sequence"/>
</dbReference>
<organism evidence="1 2">
    <name type="scientific">Caenorhabditis japonica</name>
    <dbReference type="NCBI Taxonomy" id="281687"/>
    <lineage>
        <taxon>Eukaryota</taxon>
        <taxon>Metazoa</taxon>
        <taxon>Ecdysozoa</taxon>
        <taxon>Nematoda</taxon>
        <taxon>Chromadorea</taxon>
        <taxon>Rhabditida</taxon>
        <taxon>Rhabditina</taxon>
        <taxon>Rhabditomorpha</taxon>
        <taxon>Rhabditoidea</taxon>
        <taxon>Rhabditidae</taxon>
        <taxon>Peloderinae</taxon>
        <taxon>Caenorhabditis</taxon>
    </lineage>
</organism>
<keyword evidence="2" id="KW-1185">Reference proteome</keyword>
<dbReference type="AlphaFoldDB" id="A0A8R1HQT1"/>
<dbReference type="EnsemblMetazoa" id="CJA05119.1">
    <property type="protein sequence ID" value="CJA05119.1"/>
    <property type="gene ID" value="WBGene00124323"/>
</dbReference>